<organism evidence="1 2">
    <name type="scientific">Fontibacter flavus</name>
    <dbReference type="NCBI Taxonomy" id="654838"/>
    <lineage>
        <taxon>Bacteria</taxon>
        <taxon>Pseudomonadati</taxon>
        <taxon>Bacteroidota</taxon>
        <taxon>Cytophagia</taxon>
        <taxon>Cytophagales</taxon>
        <taxon>Cyclobacteriaceae</taxon>
        <taxon>Fontibacter</taxon>
    </lineage>
</organism>
<evidence type="ECO:0000313" key="1">
    <source>
        <dbReference type="EMBL" id="MFC0261758.1"/>
    </source>
</evidence>
<evidence type="ECO:0000313" key="2">
    <source>
        <dbReference type="Proteomes" id="UP001589797"/>
    </source>
</evidence>
<accession>A0ABV6FPG8</accession>
<dbReference type="Gene3D" id="3.40.50.150">
    <property type="entry name" value="Vaccinia Virus protein VP39"/>
    <property type="match status" value="1"/>
</dbReference>
<dbReference type="InterPro" id="IPR029063">
    <property type="entry name" value="SAM-dependent_MTases_sf"/>
</dbReference>
<dbReference type="EMBL" id="JBHLWI010000007">
    <property type="protein sequence ID" value="MFC0261758.1"/>
    <property type="molecule type" value="Genomic_DNA"/>
</dbReference>
<protein>
    <submittedName>
        <fullName evidence="1">Class I SAM-dependent methyltransferase</fullName>
    </submittedName>
</protein>
<keyword evidence="2" id="KW-1185">Reference proteome</keyword>
<gene>
    <name evidence="1" type="ORF">ACFFIP_03630</name>
</gene>
<dbReference type="GO" id="GO:0008168">
    <property type="term" value="F:methyltransferase activity"/>
    <property type="evidence" value="ECO:0007669"/>
    <property type="project" value="UniProtKB-KW"/>
</dbReference>
<comment type="caution">
    <text evidence="1">The sequence shown here is derived from an EMBL/GenBank/DDBJ whole genome shotgun (WGS) entry which is preliminary data.</text>
</comment>
<sequence>MANKGVLLKELFTNIHKTGAVTFSSPALVKKMVSYADLKGAKTIVEFGGGDGSITSGIYANMDPDAELFVFEINKSFCENLSKDFPYSNVKIICDSAENLDHYLQDKKASYIFSSLPLTLIHRTSREKIYQRSSRSLDEKGKFIQICYSYFLKFHFRRYFKQVRTIFTLKNFPPIFIMICN</sequence>
<dbReference type="Proteomes" id="UP001589797">
    <property type="component" value="Unassembled WGS sequence"/>
</dbReference>
<name>A0ABV6FPG8_9BACT</name>
<dbReference type="GO" id="GO:0032259">
    <property type="term" value="P:methylation"/>
    <property type="evidence" value="ECO:0007669"/>
    <property type="project" value="UniProtKB-KW"/>
</dbReference>
<proteinExistence type="predicted"/>
<keyword evidence="1" id="KW-0808">Transferase</keyword>
<dbReference type="RefSeq" id="WP_382386201.1">
    <property type="nucleotide sequence ID" value="NZ_JBHLWI010000007.1"/>
</dbReference>
<dbReference type="SUPFAM" id="SSF53335">
    <property type="entry name" value="S-adenosyl-L-methionine-dependent methyltransferases"/>
    <property type="match status" value="1"/>
</dbReference>
<reference evidence="1 2" key="1">
    <citation type="submission" date="2024-09" db="EMBL/GenBank/DDBJ databases">
        <authorList>
            <person name="Sun Q."/>
            <person name="Mori K."/>
        </authorList>
    </citation>
    <scope>NUCLEOTIDE SEQUENCE [LARGE SCALE GENOMIC DNA]</scope>
    <source>
        <strain evidence="1 2">CCM 7650</strain>
    </source>
</reference>
<keyword evidence="1" id="KW-0489">Methyltransferase</keyword>